<keyword evidence="6 8" id="KW-0408">Iron</keyword>
<dbReference type="PANTHER" id="PTHR24305">
    <property type="entry name" value="CYTOCHROME P450"/>
    <property type="match status" value="1"/>
</dbReference>
<protein>
    <submittedName>
        <fullName evidence="10">Benzoate 4-monooxygenase cytochrome P450</fullName>
    </submittedName>
</protein>
<dbReference type="Gene3D" id="1.10.630.10">
    <property type="entry name" value="Cytochrome P450"/>
    <property type="match status" value="2"/>
</dbReference>
<keyword evidence="3 8" id="KW-0349">Heme</keyword>
<name>A0A2I1BVH2_ASPN1</name>
<evidence type="ECO:0000256" key="5">
    <source>
        <dbReference type="ARBA" id="ARBA00023002"/>
    </source>
</evidence>
<dbReference type="InterPro" id="IPR002401">
    <property type="entry name" value="Cyt_P450_E_grp-I"/>
</dbReference>
<dbReference type="GO" id="GO:0016705">
    <property type="term" value="F:oxidoreductase activity, acting on paired donors, with incorporation or reduction of molecular oxygen"/>
    <property type="evidence" value="ECO:0007669"/>
    <property type="project" value="InterPro"/>
</dbReference>
<comment type="cofactor">
    <cofactor evidence="1 8">
        <name>heme</name>
        <dbReference type="ChEBI" id="CHEBI:30413"/>
    </cofactor>
</comment>
<dbReference type="InterPro" id="IPR050121">
    <property type="entry name" value="Cytochrome_P450_monoxygenase"/>
</dbReference>
<dbReference type="PRINTS" id="PR00385">
    <property type="entry name" value="P450"/>
</dbReference>
<gene>
    <name evidence="10" type="ORF">P174DRAFT_516048</name>
</gene>
<dbReference type="GO" id="GO:0004497">
    <property type="term" value="F:monooxygenase activity"/>
    <property type="evidence" value="ECO:0007669"/>
    <property type="project" value="UniProtKB-KW"/>
</dbReference>
<dbReference type="GO" id="GO:0044283">
    <property type="term" value="P:small molecule biosynthetic process"/>
    <property type="evidence" value="ECO:0007669"/>
    <property type="project" value="UniProtKB-ARBA"/>
</dbReference>
<dbReference type="STRING" id="1392255.A0A2I1BVH2"/>
<comment type="similarity">
    <text evidence="2 9">Belongs to the cytochrome P450 family.</text>
</comment>
<dbReference type="OrthoDB" id="1470350at2759"/>
<keyword evidence="7 9" id="KW-0503">Monooxygenase</keyword>
<sequence length="442" mass="50036">MFIILAATSLLYISYILLSAIKTIYFHPLSHIPGPKWRIAFPLLQHLSAIRGRLDLDLRSWHEKYGDVVRSGPDEVTFITADAWKDIYGHGHRQLPKVQICTIHGKDIFSANDVDHARFRKALSHAFSAKGLQAQECLVTRYIDKLIKRLKDFAETGRAADMGKWYNLATFDLIGDLAFGEPVILAFHPGSLMEMRSKQVEHAKATVRKRLNSSAAGRGDFMDSMLRHQGDKDGLSLEELEENANVLILAGSETTAALLSGVTYWLLRTPDALDKVTREVRAAFASETDITFNQVTAKLPYMLACLNEAFRLYPPVPGDSSTKVSVHQLSAYSSPRNFHQADRFIPERWLPEAIEDPASPFFSDNRAVFQPFSVGPRNCLGRNLAYTEMRVILARVLWTFDLELCEESRDWKDQKVFVIWERSPLMCKLTMRDDRGDLQGGC</sequence>
<evidence type="ECO:0000256" key="1">
    <source>
        <dbReference type="ARBA" id="ARBA00001971"/>
    </source>
</evidence>
<evidence type="ECO:0000256" key="2">
    <source>
        <dbReference type="ARBA" id="ARBA00010617"/>
    </source>
</evidence>
<dbReference type="GeneID" id="36539604"/>
<evidence type="ECO:0000313" key="10">
    <source>
        <dbReference type="EMBL" id="PKX89388.1"/>
    </source>
</evidence>
<dbReference type="OMA" id="ICETAVM"/>
<keyword evidence="4 8" id="KW-0479">Metal-binding</keyword>
<dbReference type="CDD" id="cd11058">
    <property type="entry name" value="CYP60B-like"/>
    <property type="match status" value="1"/>
</dbReference>
<dbReference type="GO" id="GO:0020037">
    <property type="term" value="F:heme binding"/>
    <property type="evidence" value="ECO:0007669"/>
    <property type="project" value="InterPro"/>
</dbReference>
<dbReference type="PANTHER" id="PTHR24305:SF230">
    <property type="entry name" value="P450, PUTATIVE (EUROFUNG)-RELATED"/>
    <property type="match status" value="1"/>
</dbReference>
<feature type="binding site" description="axial binding residue" evidence="8">
    <location>
        <position position="379"/>
    </location>
    <ligand>
        <name>heme</name>
        <dbReference type="ChEBI" id="CHEBI:30413"/>
    </ligand>
    <ligandPart>
        <name>Fe</name>
        <dbReference type="ChEBI" id="CHEBI:18248"/>
    </ligandPart>
</feature>
<evidence type="ECO:0000256" key="4">
    <source>
        <dbReference type="ARBA" id="ARBA00022723"/>
    </source>
</evidence>
<dbReference type="Pfam" id="PF00067">
    <property type="entry name" value="p450"/>
    <property type="match status" value="2"/>
</dbReference>
<dbReference type="AlphaFoldDB" id="A0A2I1BVH2"/>
<keyword evidence="5 9" id="KW-0560">Oxidoreductase</keyword>
<dbReference type="Proteomes" id="UP000234474">
    <property type="component" value="Unassembled WGS sequence"/>
</dbReference>
<dbReference type="PRINTS" id="PR00463">
    <property type="entry name" value="EP450I"/>
</dbReference>
<evidence type="ECO:0000256" key="7">
    <source>
        <dbReference type="ARBA" id="ARBA00023033"/>
    </source>
</evidence>
<organism evidence="10 11">
    <name type="scientific">Aspergillus novofumigatus (strain IBT 16806)</name>
    <dbReference type="NCBI Taxonomy" id="1392255"/>
    <lineage>
        <taxon>Eukaryota</taxon>
        <taxon>Fungi</taxon>
        <taxon>Dikarya</taxon>
        <taxon>Ascomycota</taxon>
        <taxon>Pezizomycotina</taxon>
        <taxon>Eurotiomycetes</taxon>
        <taxon>Eurotiomycetidae</taxon>
        <taxon>Eurotiales</taxon>
        <taxon>Aspergillaceae</taxon>
        <taxon>Aspergillus</taxon>
        <taxon>Aspergillus subgen. Fumigati</taxon>
    </lineage>
</organism>
<evidence type="ECO:0000256" key="9">
    <source>
        <dbReference type="RuleBase" id="RU000461"/>
    </source>
</evidence>
<evidence type="ECO:0000256" key="6">
    <source>
        <dbReference type="ARBA" id="ARBA00023004"/>
    </source>
</evidence>
<evidence type="ECO:0000256" key="3">
    <source>
        <dbReference type="ARBA" id="ARBA00022617"/>
    </source>
</evidence>
<evidence type="ECO:0000256" key="8">
    <source>
        <dbReference type="PIRSR" id="PIRSR602401-1"/>
    </source>
</evidence>
<dbReference type="InterPro" id="IPR036396">
    <property type="entry name" value="Cyt_P450_sf"/>
</dbReference>
<dbReference type="InterPro" id="IPR017972">
    <property type="entry name" value="Cyt_P450_CS"/>
</dbReference>
<accession>A0A2I1BVH2</accession>
<dbReference type="VEuPathDB" id="FungiDB:P174DRAFT_516048"/>
<dbReference type="RefSeq" id="XP_024677983.1">
    <property type="nucleotide sequence ID" value="XM_024832268.1"/>
</dbReference>
<dbReference type="PROSITE" id="PS00086">
    <property type="entry name" value="CYTOCHROME_P450"/>
    <property type="match status" value="1"/>
</dbReference>
<keyword evidence="11" id="KW-1185">Reference proteome</keyword>
<proteinExistence type="inferred from homology"/>
<dbReference type="SUPFAM" id="SSF48264">
    <property type="entry name" value="Cytochrome P450"/>
    <property type="match status" value="1"/>
</dbReference>
<comment type="caution">
    <text evidence="10">The sequence shown here is derived from an EMBL/GenBank/DDBJ whole genome shotgun (WGS) entry which is preliminary data.</text>
</comment>
<dbReference type="EMBL" id="MSZS01000010">
    <property type="protein sequence ID" value="PKX89388.1"/>
    <property type="molecule type" value="Genomic_DNA"/>
</dbReference>
<evidence type="ECO:0000313" key="11">
    <source>
        <dbReference type="Proteomes" id="UP000234474"/>
    </source>
</evidence>
<dbReference type="GO" id="GO:0005506">
    <property type="term" value="F:iron ion binding"/>
    <property type="evidence" value="ECO:0007669"/>
    <property type="project" value="InterPro"/>
</dbReference>
<dbReference type="InterPro" id="IPR001128">
    <property type="entry name" value="Cyt_P450"/>
</dbReference>
<reference evidence="11" key="1">
    <citation type="journal article" date="2018" name="Proc. Natl. Acad. Sci. U.S.A.">
        <title>Linking secondary metabolites to gene clusters through genome sequencing of six diverse Aspergillus species.</title>
        <authorList>
            <person name="Kaerboelling I."/>
            <person name="Vesth T.C."/>
            <person name="Frisvad J.C."/>
            <person name="Nybo J.L."/>
            <person name="Theobald S."/>
            <person name="Kuo A."/>
            <person name="Bowyer P."/>
            <person name="Matsuda Y."/>
            <person name="Mondo S."/>
            <person name="Lyhne E.K."/>
            <person name="Kogle M.E."/>
            <person name="Clum A."/>
            <person name="Lipzen A."/>
            <person name="Salamov A."/>
            <person name="Ngan C.Y."/>
            <person name="Daum C."/>
            <person name="Chiniquy J."/>
            <person name="Barry K."/>
            <person name="LaButti K."/>
            <person name="Haridas S."/>
            <person name="Simmons B.A."/>
            <person name="Magnuson J.K."/>
            <person name="Mortensen U.H."/>
            <person name="Larsen T.O."/>
            <person name="Grigoriev I.V."/>
            <person name="Baker S.E."/>
            <person name="Andersen M.R."/>
        </authorList>
    </citation>
    <scope>NUCLEOTIDE SEQUENCE [LARGE SCALE GENOMIC DNA]</scope>
    <source>
        <strain evidence="11">IBT 16806</strain>
    </source>
</reference>